<accession>A0A974WJU8</accession>
<dbReference type="InterPro" id="IPR014284">
    <property type="entry name" value="RNA_pol_sigma-70_dom"/>
</dbReference>
<dbReference type="InterPro" id="IPR007627">
    <property type="entry name" value="RNA_pol_sigma70_r2"/>
</dbReference>
<dbReference type="GO" id="GO:0016987">
    <property type="term" value="F:sigma factor activity"/>
    <property type="evidence" value="ECO:0007669"/>
    <property type="project" value="UniProtKB-KW"/>
</dbReference>
<keyword evidence="3" id="KW-0731">Sigma factor</keyword>
<dbReference type="GO" id="GO:0006352">
    <property type="term" value="P:DNA-templated transcription initiation"/>
    <property type="evidence" value="ECO:0007669"/>
    <property type="project" value="InterPro"/>
</dbReference>
<evidence type="ECO:0000259" key="7">
    <source>
        <dbReference type="Pfam" id="PF08281"/>
    </source>
</evidence>
<evidence type="ECO:0000256" key="1">
    <source>
        <dbReference type="ARBA" id="ARBA00010641"/>
    </source>
</evidence>
<dbReference type="Proteomes" id="UP000662783">
    <property type="component" value="Chromosome"/>
</dbReference>
<dbReference type="InterPro" id="IPR013324">
    <property type="entry name" value="RNA_pol_sigma_r3/r4-like"/>
</dbReference>
<organism evidence="8 9">
    <name type="scientific">Fulvivirga lutea</name>
    <dbReference type="NCBI Taxonomy" id="2810512"/>
    <lineage>
        <taxon>Bacteria</taxon>
        <taxon>Pseudomonadati</taxon>
        <taxon>Bacteroidota</taxon>
        <taxon>Cytophagia</taxon>
        <taxon>Cytophagales</taxon>
        <taxon>Fulvivirgaceae</taxon>
        <taxon>Fulvivirga</taxon>
    </lineage>
</organism>
<dbReference type="InterPro" id="IPR036388">
    <property type="entry name" value="WH-like_DNA-bd_sf"/>
</dbReference>
<comment type="similarity">
    <text evidence="1">Belongs to the sigma-70 factor family. ECF subfamily.</text>
</comment>
<dbReference type="KEGG" id="fuv:JR347_00795"/>
<dbReference type="InterPro" id="IPR013249">
    <property type="entry name" value="RNA_pol_sigma70_r4_t2"/>
</dbReference>
<protein>
    <submittedName>
        <fullName evidence="8">RNA polymerase sigma factor</fullName>
    </submittedName>
</protein>
<dbReference type="InterPro" id="IPR039425">
    <property type="entry name" value="RNA_pol_sigma-70-like"/>
</dbReference>
<reference evidence="8" key="1">
    <citation type="submission" date="2021-02" db="EMBL/GenBank/DDBJ databases">
        <title>Fulvivirga sp. S481 isolated from sea water.</title>
        <authorList>
            <person name="Bae S.S."/>
            <person name="Baek K."/>
        </authorList>
    </citation>
    <scope>NUCLEOTIDE SEQUENCE</scope>
    <source>
        <strain evidence="8">S481</strain>
    </source>
</reference>
<keyword evidence="2" id="KW-0805">Transcription regulation</keyword>
<name>A0A974WJU8_9BACT</name>
<evidence type="ECO:0000256" key="3">
    <source>
        <dbReference type="ARBA" id="ARBA00023082"/>
    </source>
</evidence>
<evidence type="ECO:0000313" key="9">
    <source>
        <dbReference type="Proteomes" id="UP000662783"/>
    </source>
</evidence>
<keyword evidence="4" id="KW-0238">DNA-binding</keyword>
<dbReference type="Gene3D" id="1.10.10.10">
    <property type="entry name" value="Winged helix-like DNA-binding domain superfamily/Winged helix DNA-binding domain"/>
    <property type="match status" value="1"/>
</dbReference>
<keyword evidence="5" id="KW-0804">Transcription</keyword>
<feature type="domain" description="RNA polymerase sigma-70 region 2" evidence="6">
    <location>
        <begin position="23"/>
        <end position="90"/>
    </location>
</feature>
<evidence type="ECO:0000259" key="6">
    <source>
        <dbReference type="Pfam" id="PF04542"/>
    </source>
</evidence>
<dbReference type="Pfam" id="PF08281">
    <property type="entry name" value="Sigma70_r4_2"/>
    <property type="match status" value="1"/>
</dbReference>
<feature type="domain" description="RNA polymerase sigma factor 70 region 4 type 2" evidence="7">
    <location>
        <begin position="128"/>
        <end position="176"/>
    </location>
</feature>
<evidence type="ECO:0000256" key="5">
    <source>
        <dbReference type="ARBA" id="ARBA00023163"/>
    </source>
</evidence>
<dbReference type="InterPro" id="IPR013325">
    <property type="entry name" value="RNA_pol_sigma_r2"/>
</dbReference>
<keyword evidence="9" id="KW-1185">Reference proteome</keyword>
<dbReference type="Pfam" id="PF04542">
    <property type="entry name" value="Sigma70_r2"/>
    <property type="match status" value="1"/>
</dbReference>
<proteinExistence type="inferred from homology"/>
<evidence type="ECO:0000256" key="4">
    <source>
        <dbReference type="ARBA" id="ARBA00023125"/>
    </source>
</evidence>
<dbReference type="SUPFAM" id="SSF88946">
    <property type="entry name" value="Sigma2 domain of RNA polymerase sigma factors"/>
    <property type="match status" value="1"/>
</dbReference>
<dbReference type="EMBL" id="CP070608">
    <property type="protein sequence ID" value="QSE99289.1"/>
    <property type="molecule type" value="Genomic_DNA"/>
</dbReference>
<gene>
    <name evidence="8" type="ORF">JR347_00795</name>
</gene>
<dbReference type="AlphaFoldDB" id="A0A974WJU8"/>
<sequence>MQQGEIELIELLKAGDGPAFKHLVEEHQDKVFRLCLGYVKNEEEAEDVAQEVFIEVHESITGFEMQSSLSTWIFRIAVNKSLERIRYYKRSKRFGWLTSLFGSEEKYSKYSYDWVNPGVKLENAERSQVLYRAIDSLPEKQHAAFIMHKVEGISYKEIAEVMELSLSAVESLIFRANSNLRKQLEQYYKVDKS</sequence>
<evidence type="ECO:0000313" key="8">
    <source>
        <dbReference type="EMBL" id="QSE99289.1"/>
    </source>
</evidence>
<evidence type="ECO:0000256" key="2">
    <source>
        <dbReference type="ARBA" id="ARBA00023015"/>
    </source>
</evidence>
<dbReference type="GO" id="GO:0003677">
    <property type="term" value="F:DNA binding"/>
    <property type="evidence" value="ECO:0007669"/>
    <property type="project" value="UniProtKB-KW"/>
</dbReference>
<dbReference type="PANTHER" id="PTHR43133:SF8">
    <property type="entry name" value="RNA POLYMERASE SIGMA FACTOR HI_1459-RELATED"/>
    <property type="match status" value="1"/>
</dbReference>
<dbReference type="SUPFAM" id="SSF88659">
    <property type="entry name" value="Sigma3 and sigma4 domains of RNA polymerase sigma factors"/>
    <property type="match status" value="1"/>
</dbReference>
<dbReference type="Gene3D" id="1.10.1740.10">
    <property type="match status" value="1"/>
</dbReference>
<dbReference type="PANTHER" id="PTHR43133">
    <property type="entry name" value="RNA POLYMERASE ECF-TYPE SIGMA FACTO"/>
    <property type="match status" value="1"/>
</dbReference>
<dbReference type="CDD" id="cd06171">
    <property type="entry name" value="Sigma70_r4"/>
    <property type="match status" value="1"/>
</dbReference>
<dbReference type="NCBIfam" id="TIGR02937">
    <property type="entry name" value="sigma70-ECF"/>
    <property type="match status" value="1"/>
</dbReference>